<dbReference type="PANTHER" id="PTHR31845">
    <property type="entry name" value="FINGER DOMAIN PROTEIN, PUTATIVE-RELATED"/>
    <property type="match status" value="1"/>
</dbReference>
<evidence type="ECO:0000313" key="9">
    <source>
        <dbReference type="Proteomes" id="UP001147695"/>
    </source>
</evidence>
<comment type="caution">
    <text evidence="8">The sequence shown here is derived from an EMBL/GenBank/DDBJ whole genome shotgun (WGS) entry which is preliminary data.</text>
</comment>
<reference evidence="8" key="1">
    <citation type="submission" date="2022-12" db="EMBL/GenBank/DDBJ databases">
        <authorList>
            <person name="Petersen C."/>
        </authorList>
    </citation>
    <scope>NUCLEOTIDE SEQUENCE</scope>
    <source>
        <strain evidence="8">IBT 35673</strain>
    </source>
</reference>
<dbReference type="Gene3D" id="4.10.240.10">
    <property type="entry name" value="Zn(2)-C6 fungal-type DNA-binding domain"/>
    <property type="match status" value="1"/>
</dbReference>
<dbReference type="InterPro" id="IPR036864">
    <property type="entry name" value="Zn2-C6_fun-type_DNA-bd_sf"/>
</dbReference>
<evidence type="ECO:0000256" key="6">
    <source>
        <dbReference type="SAM" id="MobiDB-lite"/>
    </source>
</evidence>
<comment type="subcellular location">
    <subcellularLocation>
        <location evidence="1">Nucleus</location>
    </subcellularLocation>
</comment>
<dbReference type="SMART" id="SM00066">
    <property type="entry name" value="GAL4"/>
    <property type="match status" value="1"/>
</dbReference>
<dbReference type="CDD" id="cd00067">
    <property type="entry name" value="GAL4"/>
    <property type="match status" value="1"/>
</dbReference>
<name>A0A9W9UJ52_PENBR</name>
<evidence type="ECO:0000256" key="2">
    <source>
        <dbReference type="ARBA" id="ARBA00023015"/>
    </source>
</evidence>
<dbReference type="InterPro" id="IPR001138">
    <property type="entry name" value="Zn2Cys6_DnaBD"/>
</dbReference>
<dbReference type="PROSITE" id="PS00463">
    <property type="entry name" value="ZN2_CY6_FUNGAL_1"/>
    <property type="match status" value="1"/>
</dbReference>
<dbReference type="GO" id="GO:0008270">
    <property type="term" value="F:zinc ion binding"/>
    <property type="evidence" value="ECO:0007669"/>
    <property type="project" value="InterPro"/>
</dbReference>
<proteinExistence type="predicted"/>
<dbReference type="GO" id="GO:0000981">
    <property type="term" value="F:DNA-binding transcription factor activity, RNA polymerase II-specific"/>
    <property type="evidence" value="ECO:0007669"/>
    <property type="project" value="InterPro"/>
</dbReference>
<sequence length="597" mass="67973">MPSASKSAVMEDSVGARHPKACITCAKAKVRCLPEDDGPCKRCLRLGKECGNQTPGAHRRPRKSASNTEISALEAKLDRMVDLLAASERNARERLDGSTTRSNSTFEERTVKPDMDDKKILEIFRTQMLPLFPFLIIPASVTAEEVRREKPFLFLNISMVVCQSSSRQKEIATAVQQYVADHIIMRGEHSLDLLQGLLVNAAWFTSVSRCQPVAPSTYAASQADTFKAEMESQHMIRSTTQFDAFVHLLVAQSLSLGLNQELTYQKSLNYPMTYLKESMQETPHNPIRTLEERRTYLGCYYLTTMLSTCVKDLGPIIRFTKYTEECCKTLEQVAEYPVDNHLVQLVRVMNLAERIHCTLYRTDLPYSPVSASPIGLSIRWLEAELQELKTRMTSDPSQSAILSTHYDTLEIHLYRIALNQESSESDYGNHPLMRLDILYRCLESTTSFFRNFYALPSIFFPYVPFTVICQFGKAIVTVSQLSLFNHSGWDRTYVESTIDFNSTVDALLAKLDDSRVLFQHALEQNPNTSQIPEIYGRMAARGRMMKAMHQRRKDALEQTTPSSMTELDYELMMNTPLDLLFPFSEIPPIYEPQNFRG</sequence>
<protein>
    <recommendedName>
        <fullName evidence="7">Zn(2)-C6 fungal-type domain-containing protein</fullName>
    </recommendedName>
</protein>
<dbReference type="PANTHER" id="PTHR31845:SF10">
    <property type="entry name" value="ZN(II)2CYS6 TRANSCRIPTION FACTOR (EUROFUNG)"/>
    <property type="match status" value="1"/>
</dbReference>
<evidence type="ECO:0000256" key="1">
    <source>
        <dbReference type="ARBA" id="ARBA00004123"/>
    </source>
</evidence>
<accession>A0A9W9UJ52</accession>
<keyword evidence="3" id="KW-0238">DNA-binding</keyword>
<dbReference type="PROSITE" id="PS50048">
    <property type="entry name" value="ZN2_CY6_FUNGAL_2"/>
    <property type="match status" value="1"/>
</dbReference>
<organism evidence="8 9">
    <name type="scientific">Penicillium brevicompactum</name>
    <dbReference type="NCBI Taxonomy" id="5074"/>
    <lineage>
        <taxon>Eukaryota</taxon>
        <taxon>Fungi</taxon>
        <taxon>Dikarya</taxon>
        <taxon>Ascomycota</taxon>
        <taxon>Pezizomycotina</taxon>
        <taxon>Eurotiomycetes</taxon>
        <taxon>Eurotiomycetidae</taxon>
        <taxon>Eurotiales</taxon>
        <taxon>Aspergillaceae</taxon>
        <taxon>Penicillium</taxon>
    </lineage>
</organism>
<evidence type="ECO:0000313" key="8">
    <source>
        <dbReference type="EMBL" id="KAJ5344527.1"/>
    </source>
</evidence>
<gene>
    <name evidence="8" type="ORF">N7452_002531</name>
</gene>
<dbReference type="InterPro" id="IPR051089">
    <property type="entry name" value="prtT"/>
</dbReference>
<reference evidence="8" key="2">
    <citation type="journal article" date="2023" name="IMA Fungus">
        <title>Comparative genomic study of the Penicillium genus elucidates a diverse pangenome and 15 lateral gene transfer events.</title>
        <authorList>
            <person name="Petersen C."/>
            <person name="Sorensen T."/>
            <person name="Nielsen M.R."/>
            <person name="Sondergaard T.E."/>
            <person name="Sorensen J.L."/>
            <person name="Fitzpatrick D.A."/>
            <person name="Frisvad J.C."/>
            <person name="Nielsen K.L."/>
        </authorList>
    </citation>
    <scope>NUCLEOTIDE SEQUENCE</scope>
    <source>
        <strain evidence="8">IBT 35673</strain>
    </source>
</reference>
<feature type="domain" description="Zn(2)-C6 fungal-type" evidence="7">
    <location>
        <begin position="21"/>
        <end position="50"/>
    </location>
</feature>
<keyword evidence="5" id="KW-0539">Nucleus</keyword>
<feature type="region of interest" description="Disordered" evidence="6">
    <location>
        <begin position="91"/>
        <end position="110"/>
    </location>
</feature>
<evidence type="ECO:0000256" key="3">
    <source>
        <dbReference type="ARBA" id="ARBA00023125"/>
    </source>
</evidence>
<keyword evidence="2" id="KW-0805">Transcription regulation</keyword>
<dbReference type="SUPFAM" id="SSF57701">
    <property type="entry name" value="Zn2/Cys6 DNA-binding domain"/>
    <property type="match status" value="1"/>
</dbReference>
<dbReference type="Proteomes" id="UP001147695">
    <property type="component" value="Unassembled WGS sequence"/>
</dbReference>
<evidence type="ECO:0000256" key="4">
    <source>
        <dbReference type="ARBA" id="ARBA00023163"/>
    </source>
</evidence>
<dbReference type="EMBL" id="JAPZBQ010000002">
    <property type="protein sequence ID" value="KAJ5344527.1"/>
    <property type="molecule type" value="Genomic_DNA"/>
</dbReference>
<evidence type="ECO:0000259" key="7">
    <source>
        <dbReference type="PROSITE" id="PS50048"/>
    </source>
</evidence>
<dbReference type="GO" id="GO:0005634">
    <property type="term" value="C:nucleus"/>
    <property type="evidence" value="ECO:0007669"/>
    <property type="project" value="UniProtKB-SubCell"/>
</dbReference>
<keyword evidence="4" id="KW-0804">Transcription</keyword>
<dbReference type="CDD" id="cd12148">
    <property type="entry name" value="fungal_TF_MHR"/>
    <property type="match status" value="1"/>
</dbReference>
<dbReference type="GO" id="GO:0000976">
    <property type="term" value="F:transcription cis-regulatory region binding"/>
    <property type="evidence" value="ECO:0007669"/>
    <property type="project" value="TreeGrafter"/>
</dbReference>
<dbReference type="AlphaFoldDB" id="A0A9W9UJ52"/>
<evidence type="ECO:0000256" key="5">
    <source>
        <dbReference type="ARBA" id="ARBA00023242"/>
    </source>
</evidence>